<dbReference type="GO" id="GO:0003700">
    <property type="term" value="F:DNA-binding transcription factor activity"/>
    <property type="evidence" value="ECO:0007669"/>
    <property type="project" value="TreeGrafter"/>
</dbReference>
<dbReference type="InterPro" id="IPR018490">
    <property type="entry name" value="cNMP-bd_dom_sf"/>
</dbReference>
<dbReference type="InterPro" id="IPR050397">
    <property type="entry name" value="Env_Response_Regulators"/>
</dbReference>
<feature type="domain" description="Cyclic nucleotide-binding" evidence="4">
    <location>
        <begin position="7"/>
        <end position="127"/>
    </location>
</feature>
<dbReference type="PRINTS" id="PR00034">
    <property type="entry name" value="HTHCRP"/>
</dbReference>
<dbReference type="SMART" id="SM00419">
    <property type="entry name" value="HTH_CRP"/>
    <property type="match status" value="1"/>
</dbReference>
<gene>
    <name evidence="6" type="ORF">ENJ51_09520</name>
</gene>
<dbReference type="InterPro" id="IPR000595">
    <property type="entry name" value="cNMP-bd_dom"/>
</dbReference>
<evidence type="ECO:0000313" key="6">
    <source>
        <dbReference type="EMBL" id="HFC93038.1"/>
    </source>
</evidence>
<evidence type="ECO:0000256" key="1">
    <source>
        <dbReference type="ARBA" id="ARBA00023015"/>
    </source>
</evidence>
<organism evidence="6">
    <name type="scientific">Leucothrix mucor</name>
    <dbReference type="NCBI Taxonomy" id="45248"/>
    <lineage>
        <taxon>Bacteria</taxon>
        <taxon>Pseudomonadati</taxon>
        <taxon>Pseudomonadota</taxon>
        <taxon>Gammaproteobacteria</taxon>
        <taxon>Thiotrichales</taxon>
        <taxon>Thiotrichaceae</taxon>
        <taxon>Leucothrix</taxon>
    </lineage>
</organism>
<feature type="domain" description="HTH crp-type" evidence="5">
    <location>
        <begin position="141"/>
        <end position="209"/>
    </location>
</feature>
<protein>
    <submittedName>
        <fullName evidence="6">Crp/Fnr family transcriptional regulator</fullName>
    </submittedName>
</protein>
<dbReference type="GO" id="GO:0003677">
    <property type="term" value="F:DNA binding"/>
    <property type="evidence" value="ECO:0007669"/>
    <property type="project" value="UniProtKB-KW"/>
</dbReference>
<dbReference type="InterPro" id="IPR036390">
    <property type="entry name" value="WH_DNA-bd_sf"/>
</dbReference>
<evidence type="ECO:0000259" key="5">
    <source>
        <dbReference type="PROSITE" id="PS51063"/>
    </source>
</evidence>
<reference evidence="6" key="1">
    <citation type="journal article" date="2020" name="mSystems">
        <title>Genome- and Community-Level Interaction Insights into Carbon Utilization and Element Cycling Functions of Hydrothermarchaeota in Hydrothermal Sediment.</title>
        <authorList>
            <person name="Zhou Z."/>
            <person name="Liu Y."/>
            <person name="Xu W."/>
            <person name="Pan J."/>
            <person name="Luo Z.H."/>
            <person name="Li M."/>
        </authorList>
    </citation>
    <scope>NUCLEOTIDE SEQUENCE [LARGE SCALE GENOMIC DNA]</scope>
    <source>
        <strain evidence="6">HyVt-493</strain>
    </source>
</reference>
<dbReference type="Gene3D" id="2.60.120.10">
    <property type="entry name" value="Jelly Rolls"/>
    <property type="match status" value="1"/>
</dbReference>
<dbReference type="SMART" id="SM00100">
    <property type="entry name" value="cNMP"/>
    <property type="match status" value="1"/>
</dbReference>
<dbReference type="PROSITE" id="PS50042">
    <property type="entry name" value="CNMP_BINDING_3"/>
    <property type="match status" value="1"/>
</dbReference>
<dbReference type="Proteomes" id="UP000885750">
    <property type="component" value="Unassembled WGS sequence"/>
</dbReference>
<dbReference type="PANTHER" id="PTHR24567:SF74">
    <property type="entry name" value="HTH-TYPE TRANSCRIPTIONAL REGULATOR ARCR"/>
    <property type="match status" value="1"/>
</dbReference>
<dbReference type="GO" id="GO:0005829">
    <property type="term" value="C:cytosol"/>
    <property type="evidence" value="ECO:0007669"/>
    <property type="project" value="TreeGrafter"/>
</dbReference>
<evidence type="ECO:0000256" key="2">
    <source>
        <dbReference type="ARBA" id="ARBA00023125"/>
    </source>
</evidence>
<dbReference type="Gene3D" id="1.10.10.10">
    <property type="entry name" value="Winged helix-like DNA-binding domain superfamily/Winged helix DNA-binding domain"/>
    <property type="match status" value="1"/>
</dbReference>
<comment type="caution">
    <text evidence="6">The sequence shown here is derived from an EMBL/GenBank/DDBJ whole genome shotgun (WGS) entry which is preliminary data.</text>
</comment>
<dbReference type="InterPro" id="IPR012318">
    <property type="entry name" value="HTH_CRP"/>
</dbReference>
<keyword evidence="2" id="KW-0238">DNA-binding</keyword>
<dbReference type="PROSITE" id="PS51063">
    <property type="entry name" value="HTH_CRP_2"/>
    <property type="match status" value="1"/>
</dbReference>
<evidence type="ECO:0000259" key="4">
    <source>
        <dbReference type="PROSITE" id="PS50042"/>
    </source>
</evidence>
<dbReference type="EMBL" id="DRMS01000356">
    <property type="protein sequence ID" value="HFC93038.1"/>
    <property type="molecule type" value="Genomic_DNA"/>
</dbReference>
<evidence type="ECO:0000256" key="3">
    <source>
        <dbReference type="ARBA" id="ARBA00023163"/>
    </source>
</evidence>
<dbReference type="AlphaFoldDB" id="A0A7V2WVF4"/>
<name>A0A7V2WVF4_LEUMU</name>
<sequence length="213" mass="24252">MLSEIPLFSSLETETLEALSSLLIKKEFKRNQALITQGDHSRSLFLIQSGRAKVFSNDDEGKQTIFAFLGADDYCGELSLLDAEPRSASVIALEKTVALQLSYPQFDTFLKTHPEISYSIFRALTARIRDIDKTICSLTSLDIYGRVIQLLYKEVQEVDGKMVTQRLTQQDIAEMVGSSREMVSRILTELRKGGYIDIDRKRISIEKKLPRHW</sequence>
<dbReference type="PANTHER" id="PTHR24567">
    <property type="entry name" value="CRP FAMILY TRANSCRIPTIONAL REGULATORY PROTEIN"/>
    <property type="match status" value="1"/>
</dbReference>
<dbReference type="PRINTS" id="PR00103">
    <property type="entry name" value="CAMPKINASE"/>
</dbReference>
<keyword evidence="3" id="KW-0804">Transcription</keyword>
<accession>A0A7V2WVF4</accession>
<dbReference type="Pfam" id="PF13545">
    <property type="entry name" value="HTH_Crp_2"/>
    <property type="match status" value="1"/>
</dbReference>
<dbReference type="CDD" id="cd00038">
    <property type="entry name" value="CAP_ED"/>
    <property type="match status" value="1"/>
</dbReference>
<keyword evidence="1" id="KW-0805">Transcription regulation</keyword>
<proteinExistence type="predicted"/>
<dbReference type="SUPFAM" id="SSF51206">
    <property type="entry name" value="cAMP-binding domain-like"/>
    <property type="match status" value="1"/>
</dbReference>
<dbReference type="InterPro" id="IPR014710">
    <property type="entry name" value="RmlC-like_jellyroll"/>
</dbReference>
<dbReference type="SUPFAM" id="SSF46785">
    <property type="entry name" value="Winged helix' DNA-binding domain"/>
    <property type="match status" value="1"/>
</dbReference>
<dbReference type="InterPro" id="IPR036388">
    <property type="entry name" value="WH-like_DNA-bd_sf"/>
</dbReference>
<dbReference type="Pfam" id="PF00027">
    <property type="entry name" value="cNMP_binding"/>
    <property type="match status" value="1"/>
</dbReference>